<dbReference type="InterPro" id="IPR039424">
    <property type="entry name" value="SBP_5"/>
</dbReference>
<protein>
    <submittedName>
        <fullName evidence="6">Extracellular solute-binding protein, family 5</fullName>
    </submittedName>
</protein>
<evidence type="ECO:0000256" key="1">
    <source>
        <dbReference type="ARBA" id="ARBA00004196"/>
    </source>
</evidence>
<evidence type="ECO:0000256" key="3">
    <source>
        <dbReference type="ARBA" id="ARBA00022448"/>
    </source>
</evidence>
<evidence type="ECO:0000313" key="7">
    <source>
        <dbReference type="Proteomes" id="UP000000268"/>
    </source>
</evidence>
<dbReference type="KEGG" id="amr:AM1_2081"/>
<accession>B0BYT0</accession>
<dbReference type="Gene3D" id="3.40.190.10">
    <property type="entry name" value="Periplasmic binding protein-like II"/>
    <property type="match status" value="1"/>
</dbReference>
<evidence type="ECO:0000256" key="2">
    <source>
        <dbReference type="ARBA" id="ARBA00005695"/>
    </source>
</evidence>
<dbReference type="AlphaFoldDB" id="B0BYT0"/>
<organism evidence="6 7">
    <name type="scientific">Acaryochloris marina (strain MBIC 11017)</name>
    <dbReference type="NCBI Taxonomy" id="329726"/>
    <lineage>
        <taxon>Bacteria</taxon>
        <taxon>Bacillati</taxon>
        <taxon>Cyanobacteriota</taxon>
        <taxon>Cyanophyceae</taxon>
        <taxon>Acaryochloridales</taxon>
        <taxon>Acaryochloridaceae</taxon>
        <taxon>Acaryochloris</taxon>
    </lineage>
</organism>
<dbReference type="Gene3D" id="3.90.76.10">
    <property type="entry name" value="Dipeptide-binding Protein, Domain 1"/>
    <property type="match status" value="1"/>
</dbReference>
<name>B0BYT0_ACAM1</name>
<evidence type="ECO:0000313" key="6">
    <source>
        <dbReference type="EMBL" id="ABW27096.1"/>
    </source>
</evidence>
<dbReference type="SUPFAM" id="SSF53850">
    <property type="entry name" value="Periplasmic binding protein-like II"/>
    <property type="match status" value="1"/>
</dbReference>
<dbReference type="PIRSF" id="PIRSF002741">
    <property type="entry name" value="MppA"/>
    <property type="match status" value="1"/>
</dbReference>
<dbReference type="eggNOG" id="COG4166">
    <property type="taxonomic scope" value="Bacteria"/>
</dbReference>
<dbReference type="Proteomes" id="UP000000268">
    <property type="component" value="Chromosome"/>
</dbReference>
<dbReference type="GO" id="GO:1904680">
    <property type="term" value="F:peptide transmembrane transporter activity"/>
    <property type="evidence" value="ECO:0007669"/>
    <property type="project" value="TreeGrafter"/>
</dbReference>
<dbReference type="GO" id="GO:0043190">
    <property type="term" value="C:ATP-binding cassette (ABC) transporter complex"/>
    <property type="evidence" value="ECO:0007669"/>
    <property type="project" value="InterPro"/>
</dbReference>
<sequence length="604" mass="68208">MAVKKISIWQKAPQVVLSALLITTAAVPLGCQPRQGAGDTGVKVLDTFRASVYRSLDPPKQFDVASARIISNIYDPLLEYHYLKRPYELVPNLLETMPELGEDKLTYTFKLRKGIKFHDDPCFPDGKGRELNADDVIYTLKRFADVNVNPQSYPTLLENRIKGLDEFREKTRQQKDLDYDQENVPGIEKVDSHTFKIVMTEQDPLLLMSFAASPLSIVPREAVEEYGRKLEHHGVGTGPYILDKNPRKGVMVLKKNPNYHGTYPTEGEPEDQSQGLLEDAGEKLPLIDEIRIPLIEEAQPRMLKFLKGELDSIGIDRDNFSKMAEKVGEKFQLKGEFAGKFNIASANDLASFYITINFRDKTFGQNKVLRQALAYALDTPTYIEKMENGRGLALNTIVPLPIAGSEETIPVKWYSHDPTQAKAKLKEAGYPDGKGLPPITILYPSQDKITKQNYEFLRNQLAQSGFQLKGEFLTFSEFLKRKEGGSFQLSSSGWGADYPDAENFYQLFYGPNKAPGPNAGSYQNPEYDRLYEQMRRMSPGAERNKIIEKMALILKEDVPIVFLKARINVGMRQKWLLNSKPNLMLGSTSKFLDIDTEAKAKGLK</sequence>
<dbReference type="GO" id="GO:0015833">
    <property type="term" value="P:peptide transport"/>
    <property type="evidence" value="ECO:0007669"/>
    <property type="project" value="TreeGrafter"/>
</dbReference>
<comment type="similarity">
    <text evidence="2">Belongs to the bacterial solute-binding protein 5 family.</text>
</comment>
<keyword evidence="4" id="KW-0732">Signal</keyword>
<dbReference type="GO" id="GO:0042597">
    <property type="term" value="C:periplasmic space"/>
    <property type="evidence" value="ECO:0007669"/>
    <property type="project" value="UniProtKB-ARBA"/>
</dbReference>
<dbReference type="STRING" id="329726.AM1_2081"/>
<dbReference type="PANTHER" id="PTHR30290:SF10">
    <property type="entry name" value="PERIPLASMIC OLIGOPEPTIDE-BINDING PROTEIN-RELATED"/>
    <property type="match status" value="1"/>
</dbReference>
<dbReference type="HOGENOM" id="CLU_017028_6_0_3"/>
<evidence type="ECO:0000256" key="4">
    <source>
        <dbReference type="ARBA" id="ARBA00022729"/>
    </source>
</evidence>
<dbReference type="InterPro" id="IPR030678">
    <property type="entry name" value="Peptide/Ni-bd"/>
</dbReference>
<dbReference type="PANTHER" id="PTHR30290">
    <property type="entry name" value="PERIPLASMIC BINDING COMPONENT OF ABC TRANSPORTER"/>
    <property type="match status" value="1"/>
</dbReference>
<dbReference type="EMBL" id="CP000828">
    <property type="protein sequence ID" value="ABW27096.1"/>
    <property type="molecule type" value="Genomic_DNA"/>
</dbReference>
<dbReference type="Pfam" id="PF00496">
    <property type="entry name" value="SBP_bac_5"/>
    <property type="match status" value="1"/>
</dbReference>
<evidence type="ECO:0000259" key="5">
    <source>
        <dbReference type="Pfam" id="PF00496"/>
    </source>
</evidence>
<keyword evidence="7" id="KW-1185">Reference proteome</keyword>
<keyword evidence="3" id="KW-0813">Transport</keyword>
<gene>
    <name evidence="6" type="ordered locus">AM1_2081</name>
</gene>
<dbReference type="GO" id="GO:0030313">
    <property type="term" value="C:cell envelope"/>
    <property type="evidence" value="ECO:0007669"/>
    <property type="project" value="UniProtKB-SubCell"/>
</dbReference>
<reference evidence="6 7" key="1">
    <citation type="journal article" date="2008" name="Proc. Natl. Acad. Sci. U.S.A.">
        <title>Niche adaptation and genome expansion in the chlorophyll d-producing cyanobacterium Acaryochloris marina.</title>
        <authorList>
            <person name="Swingley W.D."/>
            <person name="Chen M."/>
            <person name="Cheung P.C."/>
            <person name="Conrad A.L."/>
            <person name="Dejesa L.C."/>
            <person name="Hao J."/>
            <person name="Honchak B.M."/>
            <person name="Karbach L.E."/>
            <person name="Kurdoglu A."/>
            <person name="Lahiri S."/>
            <person name="Mastrian S.D."/>
            <person name="Miyashita H."/>
            <person name="Page L."/>
            <person name="Ramakrishna P."/>
            <person name="Satoh S."/>
            <person name="Sattley W.M."/>
            <person name="Shimada Y."/>
            <person name="Taylor H.L."/>
            <person name="Tomo T."/>
            <person name="Tsuchiya T."/>
            <person name="Wang Z.T."/>
            <person name="Raymond J."/>
            <person name="Mimuro M."/>
            <person name="Blankenship R.E."/>
            <person name="Touchman J.W."/>
        </authorList>
    </citation>
    <scope>NUCLEOTIDE SEQUENCE [LARGE SCALE GENOMIC DNA]</scope>
    <source>
        <strain evidence="7">MBIC 11017</strain>
    </source>
</reference>
<feature type="domain" description="Solute-binding protein family 5" evidence="5">
    <location>
        <begin position="88"/>
        <end position="513"/>
    </location>
</feature>
<dbReference type="RefSeq" id="WP_012162585.1">
    <property type="nucleotide sequence ID" value="NC_009925.1"/>
</dbReference>
<comment type="subcellular location">
    <subcellularLocation>
        <location evidence="1">Cell envelope</location>
    </subcellularLocation>
</comment>
<dbReference type="InterPro" id="IPR000914">
    <property type="entry name" value="SBP_5_dom"/>
</dbReference>
<dbReference type="OrthoDB" id="9796817at2"/>
<proteinExistence type="inferred from homology"/>
<dbReference type="Gene3D" id="3.10.105.10">
    <property type="entry name" value="Dipeptide-binding Protein, Domain 3"/>
    <property type="match status" value="1"/>
</dbReference>
<dbReference type="CDD" id="cd08505">
    <property type="entry name" value="PBP2_NikA_DppA_OppA_like_18"/>
    <property type="match status" value="1"/>
</dbReference>